<reference evidence="1" key="2">
    <citation type="submission" date="2024-06" db="EMBL/GenBank/DDBJ databases">
        <authorList>
            <person name="Plum-Jensen L.E."/>
            <person name="Schramm A."/>
            <person name="Marshall I.P.G."/>
        </authorList>
    </citation>
    <scope>NUCLEOTIDE SEQUENCE</scope>
    <source>
        <strain evidence="1">Rat1</strain>
    </source>
</reference>
<organism evidence="1">
    <name type="scientific">Candidatus Electrothrix aestuarii</name>
    <dbReference type="NCBI Taxonomy" id="3062594"/>
    <lineage>
        <taxon>Bacteria</taxon>
        <taxon>Pseudomonadati</taxon>
        <taxon>Thermodesulfobacteriota</taxon>
        <taxon>Desulfobulbia</taxon>
        <taxon>Desulfobulbales</taxon>
        <taxon>Desulfobulbaceae</taxon>
        <taxon>Candidatus Electrothrix</taxon>
    </lineage>
</organism>
<evidence type="ECO:0000313" key="1">
    <source>
        <dbReference type="EMBL" id="XCN75155.1"/>
    </source>
</evidence>
<reference evidence="1" key="1">
    <citation type="journal article" date="2024" name="Syst. Appl. Microbiol.">
        <title>First single-strain enrichments of Electrothrix cable bacteria, description of E. aestuarii sp. nov. and E. rattekaaiensis sp. nov., and proposal of a cable bacteria taxonomy following the rules of the SeqCode.</title>
        <authorList>
            <person name="Plum-Jensen L.E."/>
            <person name="Schramm A."/>
            <person name="Marshall I.P.G."/>
        </authorList>
    </citation>
    <scope>NUCLEOTIDE SEQUENCE</scope>
    <source>
        <strain evidence="1">Rat1</strain>
    </source>
</reference>
<dbReference type="KEGG" id="eaj:Q3M24_10605"/>
<dbReference type="AlphaFoldDB" id="A0AAU8M1S0"/>
<proteinExistence type="predicted"/>
<name>A0AAU8M1S0_9BACT</name>
<accession>A0AAU8M1S0</accession>
<dbReference type="EMBL" id="CP159373">
    <property type="protein sequence ID" value="XCN75155.1"/>
    <property type="molecule type" value="Genomic_DNA"/>
</dbReference>
<gene>
    <name evidence="1" type="ORF">Q3M24_10605</name>
</gene>
<sequence length="101" mass="11163">MRDNSRTSDMMNKANCWEFQKCGRELNGKNVPAHGLCPVAFASRLHGVHGGQNGGRCCWLVRSFCDKDGNTEFGCSEDCMECNVCSFYKTVASSTELIVTI</sequence>
<dbReference type="InterPro" id="IPR054687">
    <property type="entry name" value="Two-CW_dom"/>
</dbReference>
<protein>
    <submittedName>
        <fullName evidence="1">Two-CW domain-containing protein</fullName>
    </submittedName>
</protein>
<dbReference type="NCBIfam" id="NF045718">
    <property type="entry name" value="two_CW_domain"/>
    <property type="match status" value="1"/>
</dbReference>